<protein>
    <recommendedName>
        <fullName evidence="4">Fluoride ion transporter CrcB</fullName>
    </recommendedName>
</protein>
<dbReference type="EMBL" id="JBDLNU010000003">
    <property type="protein sequence ID" value="MFM1728919.1"/>
    <property type="molecule type" value="Genomic_DNA"/>
</dbReference>
<gene>
    <name evidence="2" type="ORF">ABEU19_002418</name>
</gene>
<evidence type="ECO:0000256" key="1">
    <source>
        <dbReference type="SAM" id="Phobius"/>
    </source>
</evidence>
<dbReference type="Proteomes" id="UP001629744">
    <property type="component" value="Unassembled WGS sequence"/>
</dbReference>
<keyword evidence="1" id="KW-0812">Transmembrane</keyword>
<sequence>MTGSDVTTASSALVTTAPSALVVSGLTELAAGALSGWVFAAVRRRPEMMRALGVRAPQRIRQWHLDLAMLGGFTAICGMAVPAAPRVTTTALAIGAWTNAFAFLPLAFKPDLEDRPAYLVSVVGSFVATSIGFCGIARTAHRRYRAR</sequence>
<feature type="transmembrane region" description="Helical" evidence="1">
    <location>
        <begin position="117"/>
        <end position="137"/>
    </location>
</feature>
<feature type="transmembrane region" description="Helical" evidence="1">
    <location>
        <begin position="20"/>
        <end position="42"/>
    </location>
</feature>
<organism evidence="2 3">
    <name type="scientific">Prescottella soli</name>
    <dbReference type="NCBI Taxonomy" id="1543852"/>
    <lineage>
        <taxon>Bacteria</taxon>
        <taxon>Bacillati</taxon>
        <taxon>Actinomycetota</taxon>
        <taxon>Actinomycetes</taxon>
        <taxon>Mycobacteriales</taxon>
        <taxon>Nocardiaceae</taxon>
        <taxon>Prescottella</taxon>
    </lineage>
</organism>
<feature type="transmembrane region" description="Helical" evidence="1">
    <location>
        <begin position="63"/>
        <end position="84"/>
    </location>
</feature>
<name>A0ABW9FTK3_9NOCA</name>
<evidence type="ECO:0008006" key="4">
    <source>
        <dbReference type="Google" id="ProtNLM"/>
    </source>
</evidence>
<keyword evidence="3" id="KW-1185">Reference proteome</keyword>
<proteinExistence type="predicted"/>
<keyword evidence="1" id="KW-1133">Transmembrane helix</keyword>
<reference evidence="2 3" key="1">
    <citation type="submission" date="2023-11" db="EMBL/GenBank/DDBJ databases">
        <authorList>
            <person name="Val-Calvo J."/>
            <person name="Scortti M."/>
            <person name="Vazquez-Boland J."/>
        </authorList>
    </citation>
    <scope>NUCLEOTIDE SEQUENCE [LARGE SCALE GENOMIC DNA]</scope>
    <source>
        <strain evidence="2 3">DSM 46662</strain>
    </source>
</reference>
<keyword evidence="1" id="KW-0472">Membrane</keyword>
<dbReference type="RefSeq" id="WP_348606582.1">
    <property type="nucleotide sequence ID" value="NZ_CP157276.1"/>
</dbReference>
<evidence type="ECO:0000313" key="3">
    <source>
        <dbReference type="Proteomes" id="UP001629744"/>
    </source>
</evidence>
<evidence type="ECO:0000313" key="2">
    <source>
        <dbReference type="EMBL" id="MFM1728919.1"/>
    </source>
</evidence>
<accession>A0ABW9FTK3</accession>
<comment type="caution">
    <text evidence="2">The sequence shown here is derived from an EMBL/GenBank/DDBJ whole genome shotgun (WGS) entry which is preliminary data.</text>
</comment>